<feature type="region of interest" description="Disordered" evidence="1">
    <location>
        <begin position="1"/>
        <end position="114"/>
    </location>
</feature>
<accession>A0ABM7WG88</accession>
<protein>
    <submittedName>
        <fullName evidence="2">Uncharacterized protein</fullName>
    </submittedName>
</protein>
<organism evidence="2 3">
    <name type="scientific">Raoultibacter timonensis</name>
    <dbReference type="NCBI Taxonomy" id="1907662"/>
    <lineage>
        <taxon>Bacteria</taxon>
        <taxon>Bacillati</taxon>
        <taxon>Actinomycetota</taxon>
        <taxon>Coriobacteriia</taxon>
        <taxon>Eggerthellales</taxon>
        <taxon>Eggerthellaceae</taxon>
        <taxon>Raoultibacter</taxon>
    </lineage>
</organism>
<dbReference type="Proteomes" id="UP001320544">
    <property type="component" value="Chromosome"/>
</dbReference>
<proteinExistence type="predicted"/>
<reference evidence="2 3" key="1">
    <citation type="submission" date="2022-01" db="EMBL/GenBank/DDBJ databases">
        <title>Novel bile acid biosynthetic pathways are enriched in the microbiome of centenarians.</title>
        <authorList>
            <person name="Sato Y."/>
            <person name="Atarashi K."/>
            <person name="Plichta R.D."/>
            <person name="Arai Y."/>
            <person name="Sasajima S."/>
            <person name="Kearney M.S."/>
            <person name="Suda W."/>
            <person name="Takeshita K."/>
            <person name="Sasaki T."/>
            <person name="Okamoto S."/>
            <person name="Skelly N.A."/>
            <person name="Okamura Y."/>
            <person name="Vlamakis H."/>
            <person name="Li Y."/>
            <person name="Tanoue T."/>
            <person name="Takei H."/>
            <person name="Nittono H."/>
            <person name="Narushima S."/>
            <person name="Irie J."/>
            <person name="Itoh H."/>
            <person name="Moriya K."/>
            <person name="Sugiura Y."/>
            <person name="Suematsu M."/>
            <person name="Moritoki N."/>
            <person name="Shibata S."/>
            <person name="Littman R.D."/>
            <person name="Fischbach A.M."/>
            <person name="Uwamino Y."/>
            <person name="Inoue T."/>
            <person name="Honda A."/>
            <person name="Hattori M."/>
            <person name="Murai T."/>
            <person name="Xavier J.R."/>
            <person name="Hirose N."/>
            <person name="Honda K."/>
        </authorList>
    </citation>
    <scope>NUCLEOTIDE SEQUENCE [LARGE SCALE GENOMIC DNA]</scope>
    <source>
        <strain evidence="2 3">CE91-St30</strain>
    </source>
</reference>
<sequence length="212" mass="23476">MPIPAPAAIPPPTRTSNDCEQNKTSDPPPAINTTPLAQTAVLWRETIPLAEGSKENTSEQTARDDTAASQASSIRGYERNETGKEYSGAPAARNDKLSHDRNMPTEHDDANDFTANRADLSRFFSPKPTMLPPTNESHMVAHDTTQLIPTAHPTRGPSHQTSSFTGDLPATTNYHSRLRMLQSHPNRIVTPPALFKRAITEWNETKWEERNT</sequence>
<gene>
    <name evidence="2" type="ORF">CE91St30_05780</name>
</gene>
<evidence type="ECO:0000313" key="2">
    <source>
        <dbReference type="EMBL" id="BDE95245.1"/>
    </source>
</evidence>
<name>A0ABM7WG88_9ACTN</name>
<dbReference type="EMBL" id="AP025564">
    <property type="protein sequence ID" value="BDE95245.1"/>
    <property type="molecule type" value="Genomic_DNA"/>
</dbReference>
<feature type="compositionally biased region" description="Polar residues" evidence="1">
    <location>
        <begin position="14"/>
        <end position="37"/>
    </location>
</feature>
<keyword evidence="3" id="KW-1185">Reference proteome</keyword>
<feature type="compositionally biased region" description="Basic and acidic residues" evidence="1">
    <location>
        <begin position="52"/>
        <end position="66"/>
    </location>
</feature>
<feature type="compositionally biased region" description="Basic and acidic residues" evidence="1">
    <location>
        <begin position="93"/>
        <end position="110"/>
    </location>
</feature>
<evidence type="ECO:0000313" key="3">
    <source>
        <dbReference type="Proteomes" id="UP001320544"/>
    </source>
</evidence>
<feature type="compositionally biased region" description="Pro residues" evidence="1">
    <location>
        <begin position="1"/>
        <end position="13"/>
    </location>
</feature>
<evidence type="ECO:0000256" key="1">
    <source>
        <dbReference type="SAM" id="MobiDB-lite"/>
    </source>
</evidence>